<protein>
    <submittedName>
        <fullName evidence="2">Uncharacterized protein</fullName>
    </submittedName>
</protein>
<dbReference type="Proteomes" id="UP000887574">
    <property type="component" value="Unplaced"/>
</dbReference>
<dbReference type="GO" id="GO:0004301">
    <property type="term" value="F:epoxide hydrolase activity"/>
    <property type="evidence" value="ECO:0007669"/>
    <property type="project" value="TreeGrafter"/>
</dbReference>
<evidence type="ECO:0000313" key="1">
    <source>
        <dbReference type="Proteomes" id="UP000887574"/>
    </source>
</evidence>
<dbReference type="GO" id="GO:0004177">
    <property type="term" value="F:aminopeptidase activity"/>
    <property type="evidence" value="ECO:0007669"/>
    <property type="project" value="TreeGrafter"/>
</dbReference>
<name>A0A915E1V0_9BILA</name>
<proteinExistence type="predicted"/>
<sequence>MVSDCSSSSNFSEVVVQHIHLDWTVDFQAKSIGGTALLNIDVLKQTSQIILDVKELAIDKIQVNNTDCKFVVEDVGVCGQRLSISTAQLIAGSKIQVSVHYKTTTECSALQFVDAKLTADKCHAWTLPRLNKPTPLR</sequence>
<keyword evidence="1" id="KW-1185">Reference proteome</keyword>
<dbReference type="SUPFAM" id="SSF63737">
    <property type="entry name" value="Leukotriene A4 hydrolase N-terminal domain"/>
    <property type="match status" value="1"/>
</dbReference>
<reference evidence="2" key="1">
    <citation type="submission" date="2022-11" db="UniProtKB">
        <authorList>
            <consortium name="WormBaseParasite"/>
        </authorList>
    </citation>
    <scope>IDENTIFICATION</scope>
</reference>
<dbReference type="InterPro" id="IPR034015">
    <property type="entry name" value="M1_LTA4H"/>
</dbReference>
<dbReference type="InterPro" id="IPR042097">
    <property type="entry name" value="Aminopeptidase_N-like_N_sf"/>
</dbReference>
<evidence type="ECO:0000313" key="2">
    <source>
        <dbReference type="WBParaSite" id="jg25580"/>
    </source>
</evidence>
<dbReference type="PANTHER" id="PTHR45726:SF3">
    <property type="entry name" value="LEUKOTRIENE A-4 HYDROLASE"/>
    <property type="match status" value="1"/>
</dbReference>
<dbReference type="GO" id="GO:0043171">
    <property type="term" value="P:peptide catabolic process"/>
    <property type="evidence" value="ECO:0007669"/>
    <property type="project" value="TreeGrafter"/>
</dbReference>
<dbReference type="WBParaSite" id="jg25580">
    <property type="protein sequence ID" value="jg25580"/>
    <property type="gene ID" value="jg25580"/>
</dbReference>
<dbReference type="PANTHER" id="PTHR45726">
    <property type="entry name" value="LEUKOTRIENE A-4 HYDROLASE"/>
    <property type="match status" value="1"/>
</dbReference>
<organism evidence="1 2">
    <name type="scientific">Ditylenchus dipsaci</name>
    <dbReference type="NCBI Taxonomy" id="166011"/>
    <lineage>
        <taxon>Eukaryota</taxon>
        <taxon>Metazoa</taxon>
        <taxon>Ecdysozoa</taxon>
        <taxon>Nematoda</taxon>
        <taxon>Chromadorea</taxon>
        <taxon>Rhabditida</taxon>
        <taxon>Tylenchina</taxon>
        <taxon>Tylenchomorpha</taxon>
        <taxon>Sphaerularioidea</taxon>
        <taxon>Anguinidae</taxon>
        <taxon>Anguininae</taxon>
        <taxon>Ditylenchus</taxon>
    </lineage>
</organism>
<dbReference type="Gene3D" id="2.60.40.1730">
    <property type="entry name" value="tricorn interacting facor f3 domain"/>
    <property type="match status" value="1"/>
</dbReference>
<dbReference type="AlphaFoldDB" id="A0A915E1V0"/>
<accession>A0A915E1V0</accession>
<dbReference type="GO" id="GO:0005829">
    <property type="term" value="C:cytosol"/>
    <property type="evidence" value="ECO:0007669"/>
    <property type="project" value="TreeGrafter"/>
</dbReference>